<dbReference type="AlphaFoldDB" id="A0AA41X4A3"/>
<keyword evidence="2" id="KW-1185">Reference proteome</keyword>
<dbReference type="RefSeq" id="WP_254758605.1">
    <property type="nucleotide sequence ID" value="NZ_JANCLT010000004.1"/>
</dbReference>
<gene>
    <name evidence="1" type="ORF">NK662_09055</name>
</gene>
<evidence type="ECO:0000313" key="2">
    <source>
        <dbReference type="Proteomes" id="UP001156102"/>
    </source>
</evidence>
<comment type="caution">
    <text evidence="1">The sequence shown here is derived from an EMBL/GenBank/DDBJ whole genome shotgun (WGS) entry which is preliminary data.</text>
</comment>
<proteinExistence type="predicted"/>
<dbReference type="EMBL" id="JANCLT010000004">
    <property type="protein sequence ID" value="MCP8968684.1"/>
    <property type="molecule type" value="Genomic_DNA"/>
</dbReference>
<name>A0AA41X4A3_9BACI</name>
<protein>
    <submittedName>
        <fullName evidence="1">Uncharacterized protein</fullName>
    </submittedName>
</protein>
<sequence>MLIPILFLVVSVLAISVCVYYMRVDKQDEVLLLQKGSLLARGSRFVVCSKCGRAQASSGGYQECCRTRM</sequence>
<accession>A0AA41X4A3</accession>
<organism evidence="1 2">
    <name type="scientific">Ectobacillus ponti</name>
    <dbReference type="NCBI Taxonomy" id="2961894"/>
    <lineage>
        <taxon>Bacteria</taxon>
        <taxon>Bacillati</taxon>
        <taxon>Bacillota</taxon>
        <taxon>Bacilli</taxon>
        <taxon>Bacillales</taxon>
        <taxon>Bacillaceae</taxon>
        <taxon>Ectobacillus</taxon>
    </lineage>
</organism>
<evidence type="ECO:0000313" key="1">
    <source>
        <dbReference type="EMBL" id="MCP8968684.1"/>
    </source>
</evidence>
<reference evidence="1" key="1">
    <citation type="submission" date="2022-07" db="EMBL/GenBank/DDBJ databases">
        <authorList>
            <person name="Li W.-J."/>
            <person name="Deng Q.-Q."/>
        </authorList>
    </citation>
    <scope>NUCLEOTIDE SEQUENCE</scope>
    <source>
        <strain evidence="1">SYSU M60031</strain>
    </source>
</reference>
<dbReference type="Proteomes" id="UP001156102">
    <property type="component" value="Unassembled WGS sequence"/>
</dbReference>